<dbReference type="InterPro" id="IPR029063">
    <property type="entry name" value="SAM-dependent_MTases_sf"/>
</dbReference>
<name>A0A2K3DF09_CHLRE</name>
<accession>A0A2K3DF09</accession>
<dbReference type="Gramene" id="PNW79116">
    <property type="protein sequence ID" value="PNW79116"/>
    <property type="gene ID" value="CHLRE_09g401256v5"/>
</dbReference>
<sequence length="372" mass="41430">MHLRYSIVALHLILLAPPLASACWFPSSHKRSRASRKEQHIWASLNGCSPRTASWQADYFLARLNESGRGYTSCARHHWLEKLATLGQNGSGQATIIDIGCNRGYFTSTALNYWAPGFGNHNRLVHEVHQAGGQYGGGACGVCGDCVHGPAAPVTLQPQDEVDVHCFEPSLWHQRALGAVRAALYGPVDAPKTDKGTAVRWHVLPYAVSNATGTAHFPTNCTHEECNFDLNEQKADVNVTTVDDYMKQARIRYVDVLKIDTEGFDPAVLAGAYNTLRRHRAEVLSFEYHGFWFRSGGTLRLCLDYLEELGYSCFFDAPLLFKLTGCWDPRLEIKEWSNIVCAVRGSETEAEMNALTALRQQRAAHQAHEGRR</sequence>
<organism evidence="3 4">
    <name type="scientific">Chlamydomonas reinhardtii</name>
    <name type="common">Chlamydomonas smithii</name>
    <dbReference type="NCBI Taxonomy" id="3055"/>
    <lineage>
        <taxon>Eukaryota</taxon>
        <taxon>Viridiplantae</taxon>
        <taxon>Chlorophyta</taxon>
        <taxon>core chlorophytes</taxon>
        <taxon>Chlorophyceae</taxon>
        <taxon>CS clade</taxon>
        <taxon>Chlamydomonadales</taxon>
        <taxon>Chlamydomonadaceae</taxon>
        <taxon>Chlamydomonas</taxon>
    </lineage>
</organism>
<dbReference type="InterPro" id="IPR052514">
    <property type="entry name" value="SAM-dependent_MTase"/>
</dbReference>
<dbReference type="PANTHER" id="PTHR34203:SF15">
    <property type="entry name" value="SLL1173 PROTEIN"/>
    <property type="match status" value="1"/>
</dbReference>
<evidence type="ECO:0000313" key="4">
    <source>
        <dbReference type="Proteomes" id="UP000006906"/>
    </source>
</evidence>
<dbReference type="EMBL" id="CM008970">
    <property type="protein sequence ID" value="PNW79116.1"/>
    <property type="molecule type" value="Genomic_DNA"/>
</dbReference>
<dbReference type="RefSeq" id="XP_042921394.1">
    <property type="nucleotide sequence ID" value="XM_043066019.1"/>
</dbReference>
<feature type="signal peptide" evidence="1">
    <location>
        <begin position="1"/>
        <end position="22"/>
    </location>
</feature>
<dbReference type="Proteomes" id="UP000006906">
    <property type="component" value="Chromosome 9"/>
</dbReference>
<proteinExistence type="predicted"/>
<dbReference type="AlphaFoldDB" id="A0A2K3DF09"/>
<keyword evidence="4" id="KW-1185">Reference proteome</keyword>
<dbReference type="SUPFAM" id="SSF53335">
    <property type="entry name" value="S-adenosyl-L-methionine-dependent methyltransferases"/>
    <property type="match status" value="1"/>
</dbReference>
<dbReference type="InterPro" id="IPR006342">
    <property type="entry name" value="FkbM_mtfrase"/>
</dbReference>
<reference evidence="3 4" key="1">
    <citation type="journal article" date="2007" name="Science">
        <title>The Chlamydomonas genome reveals the evolution of key animal and plant functions.</title>
        <authorList>
            <person name="Merchant S.S."/>
            <person name="Prochnik S.E."/>
            <person name="Vallon O."/>
            <person name="Harris E.H."/>
            <person name="Karpowicz S.J."/>
            <person name="Witman G.B."/>
            <person name="Terry A."/>
            <person name="Salamov A."/>
            <person name="Fritz-Laylin L.K."/>
            <person name="Marechal-Drouard L."/>
            <person name="Marshall W.F."/>
            <person name="Qu L.H."/>
            <person name="Nelson D.R."/>
            <person name="Sanderfoot A.A."/>
            <person name="Spalding M.H."/>
            <person name="Kapitonov V.V."/>
            <person name="Ren Q."/>
            <person name="Ferris P."/>
            <person name="Lindquist E."/>
            <person name="Shapiro H."/>
            <person name="Lucas S.M."/>
            <person name="Grimwood J."/>
            <person name="Schmutz J."/>
            <person name="Cardol P."/>
            <person name="Cerutti H."/>
            <person name="Chanfreau G."/>
            <person name="Chen C.L."/>
            <person name="Cognat V."/>
            <person name="Croft M.T."/>
            <person name="Dent R."/>
            <person name="Dutcher S."/>
            <person name="Fernandez E."/>
            <person name="Fukuzawa H."/>
            <person name="Gonzalez-Ballester D."/>
            <person name="Gonzalez-Halphen D."/>
            <person name="Hallmann A."/>
            <person name="Hanikenne M."/>
            <person name="Hippler M."/>
            <person name="Inwood W."/>
            <person name="Jabbari K."/>
            <person name="Kalanon M."/>
            <person name="Kuras R."/>
            <person name="Lefebvre P.A."/>
            <person name="Lemaire S.D."/>
            <person name="Lobanov A.V."/>
            <person name="Lohr M."/>
            <person name="Manuell A."/>
            <person name="Meier I."/>
            <person name="Mets L."/>
            <person name="Mittag M."/>
            <person name="Mittelmeier T."/>
            <person name="Moroney J.V."/>
            <person name="Moseley J."/>
            <person name="Napoli C."/>
            <person name="Nedelcu A.M."/>
            <person name="Niyogi K."/>
            <person name="Novoselov S.V."/>
            <person name="Paulsen I.T."/>
            <person name="Pazour G."/>
            <person name="Purton S."/>
            <person name="Ral J.P."/>
            <person name="Riano-Pachon D.M."/>
            <person name="Riekhof W."/>
            <person name="Rymarquis L."/>
            <person name="Schroda M."/>
            <person name="Stern D."/>
            <person name="Umen J."/>
            <person name="Willows R."/>
            <person name="Wilson N."/>
            <person name="Zimmer S.L."/>
            <person name="Allmer J."/>
            <person name="Balk J."/>
            <person name="Bisova K."/>
            <person name="Chen C.J."/>
            <person name="Elias M."/>
            <person name="Gendler K."/>
            <person name="Hauser C."/>
            <person name="Lamb M.R."/>
            <person name="Ledford H."/>
            <person name="Long J.C."/>
            <person name="Minagawa J."/>
            <person name="Page M.D."/>
            <person name="Pan J."/>
            <person name="Pootakham W."/>
            <person name="Roje S."/>
            <person name="Rose A."/>
            <person name="Stahlberg E."/>
            <person name="Terauchi A.M."/>
            <person name="Yang P."/>
            <person name="Ball S."/>
            <person name="Bowler C."/>
            <person name="Dieckmann C.L."/>
            <person name="Gladyshev V.N."/>
            <person name="Green P."/>
            <person name="Jorgensen R."/>
            <person name="Mayfield S."/>
            <person name="Mueller-Roeber B."/>
            <person name="Rajamani S."/>
            <person name="Sayre R.T."/>
            <person name="Brokstein P."/>
            <person name="Dubchak I."/>
            <person name="Goodstein D."/>
            <person name="Hornick L."/>
            <person name="Huang Y.W."/>
            <person name="Jhaveri J."/>
            <person name="Luo Y."/>
            <person name="Martinez D."/>
            <person name="Ngau W.C."/>
            <person name="Otillar B."/>
            <person name="Poliakov A."/>
            <person name="Porter A."/>
            <person name="Szajkowski L."/>
            <person name="Werner G."/>
            <person name="Zhou K."/>
            <person name="Grigoriev I.V."/>
            <person name="Rokhsar D.S."/>
            <person name="Grossman A.R."/>
        </authorList>
    </citation>
    <scope>NUCLEOTIDE SEQUENCE [LARGE SCALE GENOMIC DNA]</scope>
    <source>
        <strain evidence="4">CC-503</strain>
    </source>
</reference>
<feature type="domain" description="Methyltransferase FkbM" evidence="2">
    <location>
        <begin position="196"/>
        <end position="312"/>
    </location>
</feature>
<evidence type="ECO:0000259" key="2">
    <source>
        <dbReference type="Pfam" id="PF05050"/>
    </source>
</evidence>
<keyword evidence="1" id="KW-0732">Signal</keyword>
<dbReference type="InParanoid" id="A0A2K3DF09"/>
<dbReference type="Pfam" id="PF05050">
    <property type="entry name" value="Methyltransf_21"/>
    <property type="match status" value="1"/>
</dbReference>
<dbReference type="NCBIfam" id="TIGR01444">
    <property type="entry name" value="fkbM_fam"/>
    <property type="match status" value="1"/>
</dbReference>
<feature type="chain" id="PRO_5014375988" description="Methyltransferase FkbM domain-containing protein" evidence="1">
    <location>
        <begin position="23"/>
        <end position="372"/>
    </location>
</feature>
<evidence type="ECO:0000256" key="1">
    <source>
        <dbReference type="SAM" id="SignalP"/>
    </source>
</evidence>
<protein>
    <recommendedName>
        <fullName evidence="2">Methyltransferase FkbM domain-containing protein</fullName>
    </recommendedName>
</protein>
<dbReference type="GeneID" id="66054788"/>
<gene>
    <name evidence="3" type="ORF">CHLRE_09g401256v5</name>
</gene>
<evidence type="ECO:0000313" key="3">
    <source>
        <dbReference type="EMBL" id="PNW79116.1"/>
    </source>
</evidence>
<dbReference type="PROSITE" id="PS51257">
    <property type="entry name" value="PROKAR_LIPOPROTEIN"/>
    <property type="match status" value="1"/>
</dbReference>
<dbReference type="GO" id="GO:0008171">
    <property type="term" value="F:O-methyltransferase activity"/>
    <property type="evidence" value="ECO:0000318"/>
    <property type="project" value="GO_Central"/>
</dbReference>
<dbReference type="Gene3D" id="3.40.50.150">
    <property type="entry name" value="Vaccinia Virus protein VP39"/>
    <property type="match status" value="1"/>
</dbReference>
<dbReference type="KEGG" id="cre:CHLRE_09g401256v5"/>
<dbReference type="PANTHER" id="PTHR34203">
    <property type="entry name" value="METHYLTRANSFERASE, FKBM FAMILY PROTEIN"/>
    <property type="match status" value="1"/>
</dbReference>
<dbReference type="OrthoDB" id="530233at2759"/>